<dbReference type="Pfam" id="PF13424">
    <property type="entry name" value="TPR_12"/>
    <property type="match status" value="2"/>
</dbReference>
<evidence type="ECO:0000313" key="2">
    <source>
        <dbReference type="EMBL" id="KKR32646.1"/>
    </source>
</evidence>
<dbReference type="SMART" id="SM00028">
    <property type="entry name" value="TPR"/>
    <property type="match status" value="5"/>
</dbReference>
<comment type="caution">
    <text evidence="2">The sequence shown here is derived from an EMBL/GenBank/DDBJ whole genome shotgun (WGS) entry which is preliminary data.</text>
</comment>
<dbReference type="PANTHER" id="PTHR10098">
    <property type="entry name" value="RAPSYN-RELATED"/>
    <property type="match status" value="1"/>
</dbReference>
<evidence type="ECO:0000313" key="3">
    <source>
        <dbReference type="Proteomes" id="UP000034539"/>
    </source>
</evidence>
<dbReference type="AlphaFoldDB" id="A0A0G0Q5N9"/>
<evidence type="ECO:0008006" key="4">
    <source>
        <dbReference type="Google" id="ProtNLM"/>
    </source>
</evidence>
<sequence length="337" mass="38207">MQKQAKIPVSGPDIEKADEALKKGNYGTVVKLLQTPAGEPETNIHALLILAKAGCEQGNYKLAAKHLRNVLKLLKKTKNPILEASYYEETGRLSDHESKFNDAKKFLEKSLKIYTKTADKSGEMRIYHVLAYIYSMEGEYDRAREYFDEAIVREQSLKNEYFLSHTLHALGRLYSGNLHDFSGLTQTNKEGVKKAFGYFKQSLGIAKKLGDARQVAHTTGMMGFILYKEGKFKEAKKEYNESLKISRKLGLKLNEERIIYELAKIYLKEGDTKTAVKYLKESAKMAFKLTDLFGLVRINYELGTARKDKKLITSAQKLAKKIGDKKAVELLQNSLKA</sequence>
<evidence type="ECO:0000256" key="1">
    <source>
        <dbReference type="PROSITE-ProRule" id="PRU00339"/>
    </source>
</evidence>
<keyword evidence="1" id="KW-0802">TPR repeat</keyword>
<dbReference type="Gene3D" id="1.25.40.10">
    <property type="entry name" value="Tetratricopeptide repeat domain"/>
    <property type="match status" value="2"/>
</dbReference>
<accession>A0A0G0Q5N9</accession>
<protein>
    <recommendedName>
        <fullName evidence="4">MalT-like TPR region domain-containing protein</fullName>
    </recommendedName>
</protein>
<name>A0A0G0Q5N9_9BACT</name>
<dbReference type="PROSITE" id="PS50005">
    <property type="entry name" value="TPR"/>
    <property type="match status" value="1"/>
</dbReference>
<proteinExistence type="predicted"/>
<feature type="repeat" description="TPR" evidence="1">
    <location>
        <begin position="124"/>
        <end position="157"/>
    </location>
</feature>
<reference evidence="2 3" key="1">
    <citation type="journal article" date="2015" name="Nature">
        <title>rRNA introns, odd ribosomes, and small enigmatic genomes across a large radiation of phyla.</title>
        <authorList>
            <person name="Brown C.T."/>
            <person name="Hug L.A."/>
            <person name="Thomas B.C."/>
            <person name="Sharon I."/>
            <person name="Castelle C.J."/>
            <person name="Singh A."/>
            <person name="Wilkins M.J."/>
            <person name="Williams K.H."/>
            <person name="Banfield J.F."/>
        </authorList>
    </citation>
    <scope>NUCLEOTIDE SEQUENCE [LARGE SCALE GENOMIC DNA]</scope>
</reference>
<gene>
    <name evidence="2" type="ORF">UT63_C0036G0005</name>
</gene>
<dbReference type="EMBL" id="LBXN01000036">
    <property type="protein sequence ID" value="KKR32646.1"/>
    <property type="molecule type" value="Genomic_DNA"/>
</dbReference>
<dbReference type="SUPFAM" id="SSF81901">
    <property type="entry name" value="HCP-like"/>
    <property type="match status" value="1"/>
</dbReference>
<dbReference type="Proteomes" id="UP000034539">
    <property type="component" value="Unassembled WGS sequence"/>
</dbReference>
<organism evidence="2 3">
    <name type="scientific">Candidatus Gottesmanbacteria bacterium GW2011_GWC2_39_8</name>
    <dbReference type="NCBI Taxonomy" id="1618450"/>
    <lineage>
        <taxon>Bacteria</taxon>
        <taxon>Candidatus Gottesmaniibacteriota</taxon>
    </lineage>
</organism>
<dbReference type="InterPro" id="IPR011990">
    <property type="entry name" value="TPR-like_helical_dom_sf"/>
</dbReference>
<dbReference type="InterPro" id="IPR019734">
    <property type="entry name" value="TPR_rpt"/>
</dbReference>